<gene>
    <name evidence="1" type="ORF">FA13DRAFT_1788146</name>
</gene>
<dbReference type="Proteomes" id="UP000298030">
    <property type="component" value="Unassembled WGS sequence"/>
</dbReference>
<accession>A0A4Y7TNI8</accession>
<reference evidence="1 2" key="1">
    <citation type="journal article" date="2019" name="Nat. Ecol. Evol.">
        <title>Megaphylogeny resolves global patterns of mushroom evolution.</title>
        <authorList>
            <person name="Varga T."/>
            <person name="Krizsan K."/>
            <person name="Foldi C."/>
            <person name="Dima B."/>
            <person name="Sanchez-Garcia M."/>
            <person name="Sanchez-Ramirez S."/>
            <person name="Szollosi G.J."/>
            <person name="Szarkandi J.G."/>
            <person name="Papp V."/>
            <person name="Albert L."/>
            <person name="Andreopoulos W."/>
            <person name="Angelini C."/>
            <person name="Antonin V."/>
            <person name="Barry K.W."/>
            <person name="Bougher N.L."/>
            <person name="Buchanan P."/>
            <person name="Buyck B."/>
            <person name="Bense V."/>
            <person name="Catcheside P."/>
            <person name="Chovatia M."/>
            <person name="Cooper J."/>
            <person name="Damon W."/>
            <person name="Desjardin D."/>
            <person name="Finy P."/>
            <person name="Geml J."/>
            <person name="Haridas S."/>
            <person name="Hughes K."/>
            <person name="Justo A."/>
            <person name="Karasinski D."/>
            <person name="Kautmanova I."/>
            <person name="Kiss B."/>
            <person name="Kocsube S."/>
            <person name="Kotiranta H."/>
            <person name="LaButti K.M."/>
            <person name="Lechner B.E."/>
            <person name="Liimatainen K."/>
            <person name="Lipzen A."/>
            <person name="Lukacs Z."/>
            <person name="Mihaltcheva S."/>
            <person name="Morgado L.N."/>
            <person name="Niskanen T."/>
            <person name="Noordeloos M.E."/>
            <person name="Ohm R.A."/>
            <person name="Ortiz-Santana B."/>
            <person name="Ovrebo C."/>
            <person name="Racz N."/>
            <person name="Riley R."/>
            <person name="Savchenko A."/>
            <person name="Shiryaev A."/>
            <person name="Soop K."/>
            <person name="Spirin V."/>
            <person name="Szebenyi C."/>
            <person name="Tomsovsky M."/>
            <person name="Tulloss R.E."/>
            <person name="Uehling J."/>
            <person name="Grigoriev I.V."/>
            <person name="Vagvolgyi C."/>
            <person name="Papp T."/>
            <person name="Martin F.M."/>
            <person name="Miettinen O."/>
            <person name="Hibbett D.S."/>
            <person name="Nagy L.G."/>
        </authorList>
    </citation>
    <scope>NUCLEOTIDE SEQUENCE [LARGE SCALE GENOMIC DNA]</scope>
    <source>
        <strain evidence="1 2">FP101781</strain>
    </source>
</reference>
<dbReference type="AlphaFoldDB" id="A0A4Y7TNI8"/>
<keyword evidence="2" id="KW-1185">Reference proteome</keyword>
<dbReference type="EMBL" id="QPFP01000007">
    <property type="protein sequence ID" value="TEB35521.1"/>
    <property type="molecule type" value="Genomic_DNA"/>
</dbReference>
<protein>
    <submittedName>
        <fullName evidence="1">Uncharacterized protein</fullName>
    </submittedName>
</protein>
<dbReference type="OrthoDB" id="2851121at2759"/>
<evidence type="ECO:0000313" key="2">
    <source>
        <dbReference type="Proteomes" id="UP000298030"/>
    </source>
</evidence>
<comment type="caution">
    <text evidence="1">The sequence shown here is derived from an EMBL/GenBank/DDBJ whole genome shotgun (WGS) entry which is preliminary data.</text>
</comment>
<sequence>MALADTVRMRHPVDVSMFEVNNLKATLDRHTAKPSIHLAIPSIQQYNLTRTILGHPEDILRSIFEHAVEEDALYTAFSSFSQPRPDLAPLSVRSTSRQCAQYADAEPCLWSSLSGVQHSPNSPHPSLIRLWIKRAGPTRPLSFHIAPREHYAYWEDEMTPTILRIFLQHAPRWKDIAFDLDDVLAPIYLDRLTSRVKPKPQQVENLELLASRITDMEVARRLFGTVETYAETVSKFLWGCPKGFTPPATITLPHVKVLGLDVESLDDACRAGFTFGQTRASPSPLRFASYLGYPETLSIQDDEINSEDVLTLIRSAKALGITALALTVPNPDIIVTRCRDCLDKHFWDVHLPHIRSCRVVTDDDGSVEIIL</sequence>
<name>A0A4Y7TNI8_COPMI</name>
<proteinExistence type="predicted"/>
<evidence type="ECO:0000313" key="1">
    <source>
        <dbReference type="EMBL" id="TEB35521.1"/>
    </source>
</evidence>
<organism evidence="1 2">
    <name type="scientific">Coprinellus micaceus</name>
    <name type="common">Glistening ink-cap mushroom</name>
    <name type="synonym">Coprinus micaceus</name>
    <dbReference type="NCBI Taxonomy" id="71717"/>
    <lineage>
        <taxon>Eukaryota</taxon>
        <taxon>Fungi</taxon>
        <taxon>Dikarya</taxon>
        <taxon>Basidiomycota</taxon>
        <taxon>Agaricomycotina</taxon>
        <taxon>Agaricomycetes</taxon>
        <taxon>Agaricomycetidae</taxon>
        <taxon>Agaricales</taxon>
        <taxon>Agaricineae</taxon>
        <taxon>Psathyrellaceae</taxon>
        <taxon>Coprinellus</taxon>
    </lineage>
</organism>